<evidence type="ECO:0000256" key="11">
    <source>
        <dbReference type="RuleBase" id="RU000623"/>
    </source>
</evidence>
<evidence type="ECO:0000256" key="4">
    <source>
        <dbReference type="ARBA" id="ARBA00022617"/>
    </source>
</evidence>
<dbReference type="InterPro" id="IPR009078">
    <property type="entry name" value="Ferritin-like_SF"/>
</dbReference>
<dbReference type="AlphaFoldDB" id="A0A064CNM5"/>
<evidence type="ECO:0000259" key="12">
    <source>
        <dbReference type="PROSITE" id="PS50905"/>
    </source>
</evidence>
<comment type="caution">
    <text evidence="13">The sequence shown here is derived from an EMBL/GenBank/DDBJ whole genome shotgun (WGS) entry which is preliminary data.</text>
</comment>
<comment type="similarity">
    <text evidence="9 11">Belongs to the bacterioferritin family.</text>
</comment>
<proteinExistence type="inferred from homology"/>
<dbReference type="GO" id="GO:0004322">
    <property type="term" value="F:ferroxidase activity"/>
    <property type="evidence" value="ECO:0007669"/>
    <property type="project" value="UniProtKB-EC"/>
</dbReference>
<keyword evidence="4 11" id="KW-0349">Heme</keyword>
<accession>A0A064CNM5</accession>
<evidence type="ECO:0000256" key="1">
    <source>
        <dbReference type="ARBA" id="ARBA00001970"/>
    </source>
</evidence>
<dbReference type="RefSeq" id="WP_036345068.1">
    <property type="nucleotide sequence ID" value="NZ_JALN02000001.1"/>
</dbReference>
<name>A0A064CNM5_9MYCO</name>
<evidence type="ECO:0000256" key="2">
    <source>
        <dbReference type="ARBA" id="ARBA00011637"/>
    </source>
</evidence>
<feature type="binding site" description="axial binding residue" evidence="10">
    <location>
        <position position="52"/>
    </location>
    <ligand>
        <name>heme b</name>
        <dbReference type="ChEBI" id="CHEBI:60344"/>
        <note>ligand shared between dimeric partners</note>
    </ligand>
    <ligandPart>
        <name>Fe</name>
        <dbReference type="ChEBI" id="CHEBI:18248"/>
    </ligandPart>
</feature>
<evidence type="ECO:0000313" key="14">
    <source>
        <dbReference type="Proteomes" id="UP000022835"/>
    </source>
</evidence>
<feature type="binding site" evidence="10">
    <location>
        <position position="50"/>
    </location>
    <ligand>
        <name>Fe cation</name>
        <dbReference type="ChEBI" id="CHEBI:24875"/>
        <label>3</label>
    </ligand>
</feature>
<dbReference type="InterPro" id="IPR009040">
    <property type="entry name" value="Ferritin-like_diiron"/>
</dbReference>
<dbReference type="SUPFAM" id="SSF47240">
    <property type="entry name" value="Ferritin-like"/>
    <property type="match status" value="1"/>
</dbReference>
<keyword evidence="5 9" id="KW-0479">Metal-binding</keyword>
<feature type="domain" description="Ferritin-like diiron" evidence="12">
    <location>
        <begin position="1"/>
        <end position="145"/>
    </location>
</feature>
<feature type="binding site" evidence="10">
    <location>
        <position position="130"/>
    </location>
    <ligand>
        <name>Fe cation</name>
        <dbReference type="ChEBI" id="CHEBI:24875"/>
        <label>2</label>
    </ligand>
</feature>
<comment type="catalytic activity">
    <reaction evidence="7">
        <text>Fe(2+)(in) = Fe(2+)(out)</text>
        <dbReference type="Rhea" id="RHEA:28486"/>
        <dbReference type="ChEBI" id="CHEBI:29033"/>
    </reaction>
</comment>
<dbReference type="NCBIfam" id="TIGR00754">
    <property type="entry name" value="bfr"/>
    <property type="match status" value="1"/>
</dbReference>
<dbReference type="InterPro" id="IPR012347">
    <property type="entry name" value="Ferritin-like"/>
</dbReference>
<dbReference type="PIRSF" id="PIRSF002560">
    <property type="entry name" value="Bacterioferritin"/>
    <property type="match status" value="1"/>
</dbReference>
<evidence type="ECO:0000313" key="13">
    <source>
        <dbReference type="EMBL" id="KDF02180.1"/>
    </source>
</evidence>
<dbReference type="GO" id="GO:0006879">
    <property type="term" value="P:intracellular iron ion homeostasis"/>
    <property type="evidence" value="ECO:0007669"/>
    <property type="project" value="UniProtKB-KW"/>
</dbReference>
<dbReference type="EC" id="1.16.3.1" evidence="9"/>
<feature type="binding site" evidence="10">
    <location>
        <position position="51"/>
    </location>
    <ligand>
        <name>Fe cation</name>
        <dbReference type="ChEBI" id="CHEBI:24875"/>
        <label>1</label>
    </ligand>
</feature>
<feature type="binding site" evidence="10">
    <location>
        <position position="94"/>
    </location>
    <ligand>
        <name>Fe cation</name>
        <dbReference type="ChEBI" id="CHEBI:24875"/>
        <label>2</label>
    </ligand>
</feature>
<dbReference type="Proteomes" id="UP000022835">
    <property type="component" value="Unassembled WGS sequence"/>
</dbReference>
<reference evidence="13" key="1">
    <citation type="submission" date="2014-05" db="EMBL/GenBank/DDBJ databases">
        <title>Genome sequence of Mycobacterium aromaticivorans strain JS19b1T (= DSM 45407T).</title>
        <authorList>
            <person name="Kwak Y."/>
            <person name="Park G.-S."/>
            <person name="Li Q.X."/>
            <person name="Lee S.-E."/>
            <person name="Shin J.-H."/>
        </authorList>
    </citation>
    <scope>NUCLEOTIDE SEQUENCE [LARGE SCALE GENOMIC DNA]</scope>
    <source>
        <strain evidence="13">JS19b1</strain>
    </source>
</reference>
<comment type="subunit">
    <text evidence="2">Homooligomer of 24 subunits, arranged as 12 dimers, that are packed together to form an approximately spherical molecule with a central cavity, in which large amounts of iron can be deposited.</text>
</comment>
<dbReference type="GO" id="GO:0020037">
    <property type="term" value="F:heme binding"/>
    <property type="evidence" value="ECO:0007669"/>
    <property type="project" value="TreeGrafter"/>
</dbReference>
<dbReference type="Gene3D" id="1.20.1260.10">
    <property type="match status" value="1"/>
</dbReference>
<dbReference type="PROSITE" id="PS50905">
    <property type="entry name" value="FERRITIN_LIKE"/>
    <property type="match status" value="1"/>
</dbReference>
<evidence type="ECO:0000256" key="6">
    <source>
        <dbReference type="ARBA" id="ARBA00023004"/>
    </source>
</evidence>
<comment type="catalytic activity">
    <reaction evidence="8 9">
        <text>4 Fe(2+) + O2 + 4 H(+) = 4 Fe(3+) + 2 H2O</text>
        <dbReference type="Rhea" id="RHEA:11148"/>
        <dbReference type="ChEBI" id="CHEBI:15377"/>
        <dbReference type="ChEBI" id="CHEBI:15378"/>
        <dbReference type="ChEBI" id="CHEBI:15379"/>
        <dbReference type="ChEBI" id="CHEBI:29033"/>
        <dbReference type="ChEBI" id="CHEBI:29034"/>
        <dbReference type="EC" id="1.16.3.1"/>
    </reaction>
</comment>
<organism evidence="13 14">
    <name type="scientific">Mycolicibacterium aromaticivorans JS19b1 = JCM 16368</name>
    <dbReference type="NCBI Taxonomy" id="1440774"/>
    <lineage>
        <taxon>Bacteria</taxon>
        <taxon>Bacillati</taxon>
        <taxon>Actinomycetota</taxon>
        <taxon>Actinomycetes</taxon>
        <taxon>Mycobacteriales</taxon>
        <taxon>Mycobacteriaceae</taxon>
        <taxon>Mycolicibacterium</taxon>
    </lineage>
</organism>
<dbReference type="PRINTS" id="PR00601">
    <property type="entry name" value="BACFERRITIN"/>
</dbReference>
<evidence type="ECO:0000256" key="8">
    <source>
        <dbReference type="ARBA" id="ARBA00047990"/>
    </source>
</evidence>
<dbReference type="PROSITE" id="PS00549">
    <property type="entry name" value="BACTERIOFERRITIN"/>
    <property type="match status" value="1"/>
</dbReference>
<sequence length="159" mass="18407">MQGDPEVLRLLNEQLTSELTAINQYFLHSKMQDNWGFTELAKHTREESFDEMRHAEAITDRILLLDGLPNYQRLGSLRVGQTLREQFESDLAIEYEVVARLKPAIIVCREKLDSTTANLFEEIVADEEHHIDYLETQLELMDKLGVELYSAQCVSRPPK</sequence>
<protein>
    <recommendedName>
        <fullName evidence="9 11">Bacterioferritin</fullName>
        <ecNumber evidence="9">1.16.3.1</ecNumber>
    </recommendedName>
</protein>
<dbReference type="OrthoDB" id="9800505at2"/>
<dbReference type="eggNOG" id="COG2193">
    <property type="taxonomic scope" value="Bacteria"/>
</dbReference>
<dbReference type="GO" id="GO:0005829">
    <property type="term" value="C:cytosol"/>
    <property type="evidence" value="ECO:0007669"/>
    <property type="project" value="TreeGrafter"/>
</dbReference>
<keyword evidence="6 9" id="KW-0408">Iron</keyword>
<comment type="function">
    <text evidence="9">Iron-storage protein, whose ferroxidase center binds Fe(2+), oxidizes it using dioxygen to Fe(3+), and participates in the subsequent Fe(3+) oxide mineral core formation within the central cavity of the BFR protein shell.</text>
</comment>
<keyword evidence="14" id="KW-1185">Reference proteome</keyword>
<keyword evidence="3 9" id="KW-0409">Iron storage</keyword>
<feature type="binding site" evidence="10">
    <location>
        <position position="51"/>
    </location>
    <ligand>
        <name>Fe cation</name>
        <dbReference type="ChEBI" id="CHEBI:24875"/>
        <label>2</label>
    </ligand>
</feature>
<feature type="binding site" evidence="10">
    <location>
        <position position="127"/>
    </location>
    <ligand>
        <name>Fe cation</name>
        <dbReference type="ChEBI" id="CHEBI:24875"/>
        <label>1</label>
    </ligand>
</feature>
<dbReference type="InterPro" id="IPR008331">
    <property type="entry name" value="Ferritin_DPS_dom"/>
</dbReference>
<evidence type="ECO:0000256" key="5">
    <source>
        <dbReference type="ARBA" id="ARBA00022723"/>
    </source>
</evidence>
<dbReference type="CDD" id="cd00907">
    <property type="entry name" value="Bacterioferritin"/>
    <property type="match status" value="1"/>
</dbReference>
<dbReference type="STRING" id="1440774.Y900_025415"/>
<dbReference type="PANTHER" id="PTHR30295">
    <property type="entry name" value="BACTERIOFERRITIN"/>
    <property type="match status" value="1"/>
</dbReference>
<evidence type="ECO:0000256" key="7">
    <source>
        <dbReference type="ARBA" id="ARBA00036243"/>
    </source>
</evidence>
<comment type="cofactor">
    <cofactor evidence="1">
        <name>heme b</name>
        <dbReference type="ChEBI" id="CHEBI:60344"/>
    </cofactor>
</comment>
<feature type="binding site" evidence="10">
    <location>
        <position position="18"/>
    </location>
    <ligand>
        <name>Fe cation</name>
        <dbReference type="ChEBI" id="CHEBI:24875"/>
        <label>1</label>
    </ligand>
</feature>
<feature type="binding site" evidence="10">
    <location>
        <position position="54"/>
    </location>
    <ligand>
        <name>Fe cation</name>
        <dbReference type="ChEBI" id="CHEBI:24875"/>
        <label>1</label>
    </ligand>
</feature>
<dbReference type="PANTHER" id="PTHR30295:SF0">
    <property type="entry name" value="BACTERIOFERRITIN"/>
    <property type="match status" value="1"/>
</dbReference>
<dbReference type="InterPro" id="IPR002024">
    <property type="entry name" value="Bacterioferritin"/>
</dbReference>
<evidence type="ECO:0000256" key="9">
    <source>
        <dbReference type="PIRNR" id="PIRNR002560"/>
    </source>
</evidence>
<dbReference type="Pfam" id="PF00210">
    <property type="entry name" value="Ferritin"/>
    <property type="match status" value="1"/>
</dbReference>
<dbReference type="FunFam" id="1.20.1260.10:FF:000005">
    <property type="entry name" value="Bacterioferritin"/>
    <property type="match status" value="1"/>
</dbReference>
<feature type="binding site" evidence="10">
    <location>
        <position position="127"/>
    </location>
    <ligand>
        <name>Fe cation</name>
        <dbReference type="ChEBI" id="CHEBI:24875"/>
        <label>2</label>
    </ligand>
</feature>
<evidence type="ECO:0000256" key="10">
    <source>
        <dbReference type="PIRSR" id="PIRSR002560-1"/>
    </source>
</evidence>
<dbReference type="GO" id="GO:0008199">
    <property type="term" value="F:ferric iron binding"/>
    <property type="evidence" value="ECO:0007669"/>
    <property type="project" value="InterPro"/>
</dbReference>
<gene>
    <name evidence="13" type="ORF">Y900_025415</name>
</gene>
<dbReference type="GO" id="GO:0006826">
    <property type="term" value="P:iron ion transport"/>
    <property type="evidence" value="ECO:0007669"/>
    <property type="project" value="InterPro"/>
</dbReference>
<evidence type="ECO:0000256" key="3">
    <source>
        <dbReference type="ARBA" id="ARBA00022434"/>
    </source>
</evidence>
<dbReference type="EMBL" id="JALN02000001">
    <property type="protein sequence ID" value="KDF02180.1"/>
    <property type="molecule type" value="Genomic_DNA"/>
</dbReference>